<organism evidence="1 2">
    <name type="scientific">Eretmocerus hayati</name>
    <dbReference type="NCBI Taxonomy" id="131215"/>
    <lineage>
        <taxon>Eukaryota</taxon>
        <taxon>Metazoa</taxon>
        <taxon>Ecdysozoa</taxon>
        <taxon>Arthropoda</taxon>
        <taxon>Hexapoda</taxon>
        <taxon>Insecta</taxon>
        <taxon>Pterygota</taxon>
        <taxon>Neoptera</taxon>
        <taxon>Endopterygota</taxon>
        <taxon>Hymenoptera</taxon>
        <taxon>Apocrita</taxon>
        <taxon>Proctotrupomorpha</taxon>
        <taxon>Chalcidoidea</taxon>
        <taxon>Aphelinidae</taxon>
        <taxon>Aphelininae</taxon>
        <taxon>Eretmocerus</taxon>
    </lineage>
</organism>
<dbReference type="EMBL" id="CM056741">
    <property type="protein sequence ID" value="KAJ8688075.1"/>
    <property type="molecule type" value="Genomic_DNA"/>
</dbReference>
<gene>
    <name evidence="1" type="ORF">QAD02_023870</name>
</gene>
<sequence>MIKYSITFNLMKECEDKQEYEDSVTRGYLTHRVIRTLRPHFRSQISCYINGYGLPSEIVEKFRNLLSRSFENYKTEIILILKYESLMNLCWGIDVTRQDRAHKKKNCTFEPGLYQKHTPAGEEFSIGDVKTMIKYSVTFNLMEECEDKQTYEDLVTKGVSHVIRQDRAYEKENCTFEPGLYQEDTPAGEEFPIGDVEIMIKYSITFNLIKECEYKQKYGDSVFRGVGDVIRQDRAYEKKNCTFEPGLYQKDTPAGEEFPIGDVEIMIKYSITFNLIKECEYKQKYGDSVFRGVGHVIRQDRAYKKKKCTFEPGFYQKHTPAGEEFSIGDVKTMIKYSVTFNLIEECGYKQTYEDSVTRGVSHVIRQDTAHKKKNCAFEPGLYQKRTAPGEEFPIEDEKTMIKYPITFNHMEECEDKQTYEDLVTRGYSTHRKPRTLRRYFRIQISCDINEYGLPPEIVEKFRNLQS</sequence>
<proteinExistence type="predicted"/>
<accession>A0ACC2PWU8</accession>
<keyword evidence="2" id="KW-1185">Reference proteome</keyword>
<reference evidence="1" key="1">
    <citation type="submission" date="2023-04" db="EMBL/GenBank/DDBJ databases">
        <title>A chromosome-level genome assembly of the parasitoid wasp Eretmocerus hayati.</title>
        <authorList>
            <person name="Zhong Y."/>
            <person name="Liu S."/>
            <person name="Liu Y."/>
        </authorList>
    </citation>
    <scope>NUCLEOTIDE SEQUENCE</scope>
    <source>
        <strain evidence="1">ZJU_SS_LIU_2023</strain>
    </source>
</reference>
<evidence type="ECO:0000313" key="1">
    <source>
        <dbReference type="EMBL" id="KAJ8688075.1"/>
    </source>
</evidence>
<protein>
    <submittedName>
        <fullName evidence="1">Uncharacterized protein</fullName>
    </submittedName>
</protein>
<evidence type="ECO:0000313" key="2">
    <source>
        <dbReference type="Proteomes" id="UP001239111"/>
    </source>
</evidence>
<dbReference type="Proteomes" id="UP001239111">
    <property type="component" value="Chromosome 1"/>
</dbReference>
<comment type="caution">
    <text evidence="1">The sequence shown here is derived from an EMBL/GenBank/DDBJ whole genome shotgun (WGS) entry which is preliminary data.</text>
</comment>
<name>A0ACC2PWU8_9HYME</name>